<evidence type="ECO:0000256" key="3">
    <source>
        <dbReference type="ARBA" id="ARBA00022915"/>
    </source>
</evidence>
<dbReference type="Gene3D" id="3.40.630.10">
    <property type="entry name" value="Zn peptidases"/>
    <property type="match status" value="1"/>
</dbReference>
<feature type="binding site" evidence="5">
    <location>
        <position position="102"/>
    </location>
    <ligand>
        <name>Mn(2+)</name>
        <dbReference type="ChEBI" id="CHEBI:29035"/>
        <label>2</label>
    </ligand>
</feature>
<evidence type="ECO:0000256" key="2">
    <source>
        <dbReference type="ARBA" id="ARBA00022801"/>
    </source>
</evidence>
<evidence type="ECO:0000259" key="6">
    <source>
        <dbReference type="Pfam" id="PF07687"/>
    </source>
</evidence>
<dbReference type="FunFam" id="3.30.70.360:FF:000001">
    <property type="entry name" value="N-acetyldiaminopimelate deacetylase"/>
    <property type="match status" value="1"/>
</dbReference>
<feature type="binding site" evidence="5">
    <location>
        <position position="363"/>
    </location>
    <ligand>
        <name>Mn(2+)</name>
        <dbReference type="ChEBI" id="CHEBI:29035"/>
        <label>2</label>
    </ligand>
</feature>
<feature type="binding site" evidence="5">
    <location>
        <position position="163"/>
    </location>
    <ligand>
        <name>Mn(2+)</name>
        <dbReference type="ChEBI" id="CHEBI:29035"/>
        <label>2</label>
    </ligand>
</feature>
<reference evidence="7 8" key="1">
    <citation type="submission" date="2018-07" db="EMBL/GenBank/DDBJ databases">
        <title>Genome sequences of six Lactobacillus spp. isolated from bumble bee guts.</title>
        <authorList>
            <person name="Motta E.V.S."/>
            <person name="Moran N.A."/>
        </authorList>
    </citation>
    <scope>NUCLEOTIDE SEQUENCE [LARGE SCALE GENOMIC DNA]</scope>
    <source>
        <strain evidence="7 8">LV-8.1</strain>
    </source>
</reference>
<name>A0A3R6UVQ0_9LACO</name>
<evidence type="ECO:0000256" key="4">
    <source>
        <dbReference type="ARBA" id="ARBA00023154"/>
    </source>
</evidence>
<dbReference type="SUPFAM" id="SSF53187">
    <property type="entry name" value="Zn-dependent exopeptidases"/>
    <property type="match status" value="1"/>
</dbReference>
<dbReference type="InterPro" id="IPR002933">
    <property type="entry name" value="Peptidase_M20"/>
</dbReference>
<accession>A0A3R6UVQ0</accession>
<dbReference type="InterPro" id="IPR017439">
    <property type="entry name" value="Amidohydrolase"/>
</dbReference>
<gene>
    <name evidence="7" type="ORF">DS832_03160</name>
</gene>
<dbReference type="SUPFAM" id="SSF55031">
    <property type="entry name" value="Bacterial exopeptidase dimerisation domain"/>
    <property type="match status" value="1"/>
</dbReference>
<evidence type="ECO:0000313" key="7">
    <source>
        <dbReference type="EMBL" id="RHW47775.1"/>
    </source>
</evidence>
<dbReference type="Proteomes" id="UP000284822">
    <property type="component" value="Unassembled WGS sequence"/>
</dbReference>
<dbReference type="InterPro" id="IPR036264">
    <property type="entry name" value="Bact_exopeptidase_dim_dom"/>
</dbReference>
<evidence type="ECO:0000256" key="1">
    <source>
        <dbReference type="ARBA" id="ARBA00022605"/>
    </source>
</evidence>
<dbReference type="AlphaFoldDB" id="A0A3R6UVQ0"/>
<dbReference type="GO" id="GO:0009085">
    <property type="term" value="P:lysine biosynthetic process"/>
    <property type="evidence" value="ECO:0007669"/>
    <property type="project" value="UniProtKB-KW"/>
</dbReference>
<keyword evidence="5" id="KW-0479">Metal-binding</keyword>
<keyword evidence="2 7" id="KW-0378">Hydrolase</keyword>
<comment type="cofactor">
    <cofactor evidence="5">
        <name>Mn(2+)</name>
        <dbReference type="ChEBI" id="CHEBI:29035"/>
    </cofactor>
    <text evidence="5">The Mn(2+) ion enhances activity.</text>
</comment>
<dbReference type="InterPro" id="IPR011650">
    <property type="entry name" value="Peptidase_M20_dimer"/>
</dbReference>
<dbReference type="NCBIfam" id="TIGR01891">
    <property type="entry name" value="amidohydrolases"/>
    <property type="match status" value="1"/>
</dbReference>
<dbReference type="PANTHER" id="PTHR11014">
    <property type="entry name" value="PEPTIDASE M20 FAMILY MEMBER"/>
    <property type="match status" value="1"/>
</dbReference>
<dbReference type="PANTHER" id="PTHR11014:SF63">
    <property type="entry name" value="METALLOPEPTIDASE, PUTATIVE (AFU_ORTHOLOGUE AFUA_6G09600)-RELATED"/>
    <property type="match status" value="1"/>
</dbReference>
<sequence>MMTKSWFDLIPTSAMIKWRRYLHQNPELSFHEEKTSHYLIHQLKSFGDIKIEQPTPTSVLGTITGKSAGKKILLRADIDALPVQEETKLEFASQTPSVMHACGHDTHMAILLATAKVLVQLRNQFSGSVQVLFQHAEETPPGGAQEIVQSGYLKNIDAIIGLHIIPFLPTGSINVVLGGPVSTASDVMKLTIQGKGGHGSMPQNSIDPIIVGNEIINQIQTVVSRLTAPDELNVVNIGEFKAGSAPNVIADTAYLSASIRSVNQTTRQIIAQKIKAIVQNTCQTYGATPELDYQFYYNAVINDSSLSKLVYQSAQQVLGPQLVTTAGKTSASEDFSAYGKLAPLCYFILGGGLAAEGYKYANHSPQFIIDEKALINGVKTDIATVLNFLQ</sequence>
<protein>
    <submittedName>
        <fullName evidence="7">Amidohydrolase</fullName>
    </submittedName>
</protein>
<dbReference type="PIRSF" id="PIRSF005962">
    <property type="entry name" value="Pept_M20D_amidohydro"/>
    <property type="match status" value="1"/>
</dbReference>
<proteinExistence type="predicted"/>
<dbReference type="Pfam" id="PF07687">
    <property type="entry name" value="M20_dimer"/>
    <property type="match status" value="1"/>
</dbReference>
<dbReference type="Pfam" id="PF01546">
    <property type="entry name" value="Peptidase_M20"/>
    <property type="match status" value="1"/>
</dbReference>
<keyword evidence="3" id="KW-0220">Diaminopimelate biosynthesis</keyword>
<dbReference type="GO" id="GO:0050118">
    <property type="term" value="F:N-acetyldiaminopimelate deacetylase activity"/>
    <property type="evidence" value="ECO:0007669"/>
    <property type="project" value="UniProtKB-ARBA"/>
</dbReference>
<keyword evidence="1" id="KW-0028">Amino-acid biosynthesis</keyword>
<keyword evidence="5" id="KW-0464">Manganese</keyword>
<feature type="binding site" evidence="5">
    <location>
        <position position="138"/>
    </location>
    <ligand>
        <name>Mn(2+)</name>
        <dbReference type="ChEBI" id="CHEBI:29035"/>
        <label>2</label>
    </ligand>
</feature>
<dbReference type="Gene3D" id="3.30.70.360">
    <property type="match status" value="1"/>
</dbReference>
<dbReference type="GO" id="GO:0046872">
    <property type="term" value="F:metal ion binding"/>
    <property type="evidence" value="ECO:0007669"/>
    <property type="project" value="UniProtKB-KW"/>
</dbReference>
<organism evidence="7 8">
    <name type="scientific">Bombilactobacillus bombi</name>
    <dbReference type="NCBI Taxonomy" id="1303590"/>
    <lineage>
        <taxon>Bacteria</taxon>
        <taxon>Bacillati</taxon>
        <taxon>Bacillota</taxon>
        <taxon>Bacilli</taxon>
        <taxon>Lactobacillales</taxon>
        <taxon>Lactobacillaceae</taxon>
        <taxon>Bombilactobacillus</taxon>
    </lineage>
</organism>
<feature type="binding site" evidence="5">
    <location>
        <position position="104"/>
    </location>
    <ligand>
        <name>Mn(2+)</name>
        <dbReference type="ChEBI" id="CHEBI:29035"/>
        <label>2</label>
    </ligand>
</feature>
<dbReference type="EMBL" id="QOCS01000007">
    <property type="protein sequence ID" value="RHW47775.1"/>
    <property type="molecule type" value="Genomic_DNA"/>
</dbReference>
<feature type="domain" description="Peptidase M20 dimerisation" evidence="6">
    <location>
        <begin position="188"/>
        <end position="282"/>
    </location>
</feature>
<comment type="caution">
    <text evidence="7">The sequence shown here is derived from an EMBL/GenBank/DDBJ whole genome shotgun (WGS) entry which is preliminary data.</text>
</comment>
<evidence type="ECO:0000313" key="8">
    <source>
        <dbReference type="Proteomes" id="UP000284822"/>
    </source>
</evidence>
<keyword evidence="4" id="KW-0457">Lysine biosynthesis</keyword>
<dbReference type="GO" id="GO:0019877">
    <property type="term" value="P:diaminopimelate biosynthetic process"/>
    <property type="evidence" value="ECO:0007669"/>
    <property type="project" value="UniProtKB-KW"/>
</dbReference>
<evidence type="ECO:0000256" key="5">
    <source>
        <dbReference type="PIRSR" id="PIRSR005962-1"/>
    </source>
</evidence>